<evidence type="ECO:0000313" key="4">
    <source>
        <dbReference type="Proteomes" id="UP000053354"/>
    </source>
</evidence>
<dbReference type="GO" id="GO:0052621">
    <property type="term" value="F:diguanylate cyclase activity"/>
    <property type="evidence" value="ECO:0007669"/>
    <property type="project" value="TreeGrafter"/>
</dbReference>
<dbReference type="SMART" id="SM00267">
    <property type="entry name" value="GGDEF"/>
    <property type="match status" value="1"/>
</dbReference>
<dbReference type="AlphaFoldDB" id="A0A1B1S1T2"/>
<feature type="domain" description="GGDEF" evidence="2">
    <location>
        <begin position="188"/>
        <end position="315"/>
    </location>
</feature>
<dbReference type="Pfam" id="PF00990">
    <property type="entry name" value="GGDEF"/>
    <property type="match status" value="1"/>
</dbReference>
<accession>A0A1B1S1T2</accession>
<dbReference type="PROSITE" id="PS50887">
    <property type="entry name" value="GGDEF"/>
    <property type="match status" value="1"/>
</dbReference>
<dbReference type="NCBIfam" id="TIGR00254">
    <property type="entry name" value="GGDEF"/>
    <property type="match status" value="1"/>
</dbReference>
<dbReference type="InterPro" id="IPR029787">
    <property type="entry name" value="Nucleotide_cyclase"/>
</dbReference>
<dbReference type="Proteomes" id="UP000053354">
    <property type="component" value="Chromosome"/>
</dbReference>
<protein>
    <submittedName>
        <fullName evidence="3">GGDEF domain-containing protein</fullName>
    </submittedName>
</protein>
<evidence type="ECO:0000313" key="3">
    <source>
        <dbReference type="EMBL" id="ANU27158.1"/>
    </source>
</evidence>
<gene>
    <name evidence="3" type="ORF">I858_009165</name>
</gene>
<dbReference type="InterPro" id="IPR050469">
    <property type="entry name" value="Diguanylate_Cyclase"/>
</dbReference>
<keyword evidence="1" id="KW-0175">Coiled coil</keyword>
<sequence length="315" mass="35416">MKIVEQQLDRAPCGYLVLDEELRVVEMNSTLRNLTSVKNPQHIHDLLTIASRMYFQTYFTPAIKMHGTVNEMFLTLKSAAGHMPVLMNAVEQNGVYECALIQMSVRGEYEKELLLAKRNAEKINRETVEAYEKLQHLMSEVENKQQQLIDLNSTLQQLSVTDSLTGLKNRRYLEERLHDLLLQAQNGRKVALLMLDIDYFKQVNDTYGHQIGDTVLQELAQHLEMEVGTIGIVARLGGEEFVVVMPDSGIEEGLAMADSLCKHIEVADWMHVPITVSIGVAVYASGDEVGSLLSRADSFLYNAKANGRNCVFGNE</sequence>
<feature type="coiled-coil region" evidence="1">
    <location>
        <begin position="106"/>
        <end position="161"/>
    </location>
</feature>
<name>A0A1B1S1T2_9BACL</name>
<dbReference type="Gene3D" id="3.30.70.270">
    <property type="match status" value="1"/>
</dbReference>
<dbReference type="SUPFAM" id="SSF55073">
    <property type="entry name" value="Nucleotide cyclase"/>
    <property type="match status" value="1"/>
</dbReference>
<organism evidence="3 4">
    <name type="scientific">Planococcus versutus</name>
    <dbReference type="NCBI Taxonomy" id="1302659"/>
    <lineage>
        <taxon>Bacteria</taxon>
        <taxon>Bacillati</taxon>
        <taxon>Bacillota</taxon>
        <taxon>Bacilli</taxon>
        <taxon>Bacillales</taxon>
        <taxon>Caryophanaceae</taxon>
        <taxon>Planococcus</taxon>
    </lineage>
</organism>
<dbReference type="FunFam" id="3.30.70.270:FF:000001">
    <property type="entry name" value="Diguanylate cyclase domain protein"/>
    <property type="match status" value="1"/>
</dbReference>
<dbReference type="EMBL" id="CP016540">
    <property type="protein sequence ID" value="ANU27158.1"/>
    <property type="molecule type" value="Genomic_DNA"/>
</dbReference>
<dbReference type="InterPro" id="IPR000160">
    <property type="entry name" value="GGDEF_dom"/>
</dbReference>
<dbReference type="PANTHER" id="PTHR45138:SF9">
    <property type="entry name" value="DIGUANYLATE CYCLASE DGCM-RELATED"/>
    <property type="match status" value="1"/>
</dbReference>
<evidence type="ECO:0000256" key="1">
    <source>
        <dbReference type="SAM" id="Coils"/>
    </source>
</evidence>
<proteinExistence type="predicted"/>
<keyword evidence="4" id="KW-1185">Reference proteome</keyword>
<dbReference type="PANTHER" id="PTHR45138">
    <property type="entry name" value="REGULATORY COMPONENTS OF SENSORY TRANSDUCTION SYSTEM"/>
    <property type="match status" value="1"/>
</dbReference>
<reference evidence="3" key="1">
    <citation type="submission" date="2016-10" db="EMBL/GenBank/DDBJ databases">
        <authorList>
            <person name="See-Too W.S."/>
        </authorList>
    </citation>
    <scope>NUCLEOTIDE SEQUENCE</scope>
    <source>
        <strain evidence="3">L10.15</strain>
    </source>
</reference>
<evidence type="ECO:0000259" key="2">
    <source>
        <dbReference type="PROSITE" id="PS50887"/>
    </source>
</evidence>
<dbReference type="KEGG" id="pll:I858_009165"/>
<dbReference type="InterPro" id="IPR043128">
    <property type="entry name" value="Rev_trsase/Diguanyl_cyclase"/>
</dbReference>
<dbReference type="STRING" id="1302659.I858_009165"/>
<dbReference type="CDD" id="cd01949">
    <property type="entry name" value="GGDEF"/>
    <property type="match status" value="1"/>
</dbReference>